<accession>F0IKW6</accession>
<sequence length="42" mass="5130">MRDIFNKQLAYIFEIDYNYLQRCVEKLTLKKYKESAGFSFSQ</sequence>
<evidence type="ECO:0000313" key="1">
    <source>
        <dbReference type="EMBL" id="EGD36983.1"/>
    </source>
</evidence>
<dbReference type="AlphaFoldDB" id="F0IKW6"/>
<dbReference type="Proteomes" id="UP000003530">
    <property type="component" value="Unassembled WGS sequence"/>
</dbReference>
<organism evidence="1 2">
    <name type="scientific">Streptococcus sanguinis SK150</name>
    <dbReference type="NCBI Taxonomy" id="888811"/>
    <lineage>
        <taxon>Bacteria</taxon>
        <taxon>Bacillati</taxon>
        <taxon>Bacillota</taxon>
        <taxon>Bacilli</taxon>
        <taxon>Lactobacillales</taxon>
        <taxon>Streptococcaceae</taxon>
        <taxon>Streptococcus</taxon>
    </lineage>
</organism>
<protein>
    <submittedName>
        <fullName evidence="1">Uncharacterized protein</fullName>
    </submittedName>
</protein>
<gene>
    <name evidence="1" type="ORF">HMPREF9383_0768</name>
</gene>
<name>F0IKW6_STRSA</name>
<comment type="caution">
    <text evidence="1">The sequence shown here is derived from an EMBL/GenBank/DDBJ whole genome shotgun (WGS) entry which is preliminary data.</text>
</comment>
<dbReference type="EMBL" id="AEXY01000007">
    <property type="protein sequence ID" value="EGD36983.1"/>
    <property type="molecule type" value="Genomic_DNA"/>
</dbReference>
<dbReference type="HOGENOM" id="CLU_3258701_0_0_9"/>
<evidence type="ECO:0000313" key="2">
    <source>
        <dbReference type="Proteomes" id="UP000003530"/>
    </source>
</evidence>
<proteinExistence type="predicted"/>
<reference evidence="1 2" key="1">
    <citation type="submission" date="2011-02" db="EMBL/GenBank/DDBJ databases">
        <authorList>
            <person name="Muzny D."/>
            <person name="Qin X."/>
            <person name="Deng J."/>
            <person name="Jiang H."/>
            <person name="Liu Y."/>
            <person name="Qu J."/>
            <person name="Song X.-Z."/>
            <person name="Zhang L."/>
            <person name="Thornton R."/>
            <person name="Coyle M."/>
            <person name="Francisco L."/>
            <person name="Jackson L."/>
            <person name="Javaid M."/>
            <person name="Korchina V."/>
            <person name="Kovar C."/>
            <person name="Mata R."/>
            <person name="Mathew T."/>
            <person name="Ngo R."/>
            <person name="Nguyen L."/>
            <person name="Nguyen N."/>
            <person name="Okwuonu G."/>
            <person name="Ongeri F."/>
            <person name="Pham C."/>
            <person name="Simmons D."/>
            <person name="Wilczek-Boney K."/>
            <person name="Hale W."/>
            <person name="Jakkamsetti A."/>
            <person name="Pham P."/>
            <person name="Ruth R."/>
            <person name="San Lucas F."/>
            <person name="Warren J."/>
            <person name="Zhang J."/>
            <person name="Zhao Z."/>
            <person name="Zhou C."/>
            <person name="Zhu D."/>
            <person name="Lee S."/>
            <person name="Bess C."/>
            <person name="Blankenburg K."/>
            <person name="Forbes L."/>
            <person name="Fu Q."/>
            <person name="Gubbala S."/>
            <person name="Hirani K."/>
            <person name="Jayaseelan J.C."/>
            <person name="Lara F."/>
            <person name="Munidasa M."/>
            <person name="Palculict T."/>
            <person name="Patil S."/>
            <person name="Pu L.-L."/>
            <person name="Saada N."/>
            <person name="Tang L."/>
            <person name="Weissenberger G."/>
            <person name="Zhu Y."/>
            <person name="Hemphill L."/>
            <person name="Shang Y."/>
            <person name="Youmans B."/>
            <person name="Ayvaz T."/>
            <person name="Ross M."/>
            <person name="Santibanez J."/>
            <person name="Aqrawi P."/>
            <person name="Gross S."/>
            <person name="Joshi V."/>
            <person name="Fowler G."/>
            <person name="Nazareth L."/>
            <person name="Reid J."/>
            <person name="Worley K."/>
            <person name="Petrosino J."/>
            <person name="Highlander S."/>
            <person name="Gibbs R."/>
        </authorList>
    </citation>
    <scope>NUCLEOTIDE SEQUENCE [LARGE SCALE GENOMIC DNA]</scope>
    <source>
        <strain evidence="1 2">SK150</strain>
    </source>
</reference>